<keyword evidence="4 7" id="KW-0812">Transmembrane</keyword>
<feature type="transmembrane region" description="Helical" evidence="7">
    <location>
        <begin position="62"/>
        <end position="84"/>
    </location>
</feature>
<evidence type="ECO:0000256" key="2">
    <source>
        <dbReference type="ARBA" id="ARBA00022448"/>
    </source>
</evidence>
<feature type="transmembrane region" description="Helical" evidence="7">
    <location>
        <begin position="172"/>
        <end position="190"/>
    </location>
</feature>
<feature type="transmembrane region" description="Helical" evidence="7">
    <location>
        <begin position="250"/>
        <end position="273"/>
    </location>
</feature>
<evidence type="ECO:0000313" key="10">
    <source>
        <dbReference type="Proteomes" id="UP001601992"/>
    </source>
</evidence>
<accession>A0ABW6RWK3</accession>
<name>A0ABW6RWK3_9NOCA</name>
<evidence type="ECO:0000259" key="8">
    <source>
        <dbReference type="PROSITE" id="PS50850"/>
    </source>
</evidence>
<organism evidence="9 10">
    <name type="scientific">Nocardia jiangxiensis</name>
    <dbReference type="NCBI Taxonomy" id="282685"/>
    <lineage>
        <taxon>Bacteria</taxon>
        <taxon>Bacillati</taxon>
        <taxon>Actinomycetota</taxon>
        <taxon>Actinomycetes</taxon>
        <taxon>Mycobacteriales</taxon>
        <taxon>Nocardiaceae</taxon>
        <taxon>Nocardia</taxon>
    </lineage>
</organism>
<feature type="transmembrane region" description="Helical" evidence="7">
    <location>
        <begin position="196"/>
        <end position="217"/>
    </location>
</feature>
<keyword evidence="5 7" id="KW-1133">Transmembrane helix</keyword>
<dbReference type="PROSITE" id="PS50850">
    <property type="entry name" value="MFS"/>
    <property type="match status" value="1"/>
</dbReference>
<proteinExistence type="predicted"/>
<dbReference type="PROSITE" id="PS00217">
    <property type="entry name" value="SUGAR_TRANSPORT_2"/>
    <property type="match status" value="1"/>
</dbReference>
<dbReference type="PANTHER" id="PTHR43045:SF7">
    <property type="entry name" value="MAJOR FACILITATOR SUPERFAMILY TRANSPORTER"/>
    <property type="match status" value="1"/>
</dbReference>
<evidence type="ECO:0000313" key="9">
    <source>
        <dbReference type="EMBL" id="MFF3567605.1"/>
    </source>
</evidence>
<comment type="caution">
    <text evidence="9">The sequence shown here is derived from an EMBL/GenBank/DDBJ whole genome shotgun (WGS) entry which is preliminary data.</text>
</comment>
<keyword evidence="6 7" id="KW-0472">Membrane</keyword>
<evidence type="ECO:0000256" key="3">
    <source>
        <dbReference type="ARBA" id="ARBA00022475"/>
    </source>
</evidence>
<feature type="transmembrane region" description="Helical" evidence="7">
    <location>
        <begin position="381"/>
        <end position="402"/>
    </location>
</feature>
<dbReference type="RefSeq" id="WP_387402888.1">
    <property type="nucleotide sequence ID" value="NZ_JBIAQY010000002.1"/>
</dbReference>
<dbReference type="Proteomes" id="UP001601992">
    <property type="component" value="Unassembled WGS sequence"/>
</dbReference>
<dbReference type="InterPro" id="IPR005829">
    <property type="entry name" value="Sugar_transporter_CS"/>
</dbReference>
<feature type="transmembrane region" description="Helical" evidence="7">
    <location>
        <begin position="285"/>
        <end position="306"/>
    </location>
</feature>
<feature type="transmembrane region" description="Helical" evidence="7">
    <location>
        <begin position="344"/>
        <end position="369"/>
    </location>
</feature>
<feature type="transmembrane region" description="Helical" evidence="7">
    <location>
        <begin position="414"/>
        <end position="433"/>
    </location>
</feature>
<feature type="transmembrane region" description="Helical" evidence="7">
    <location>
        <begin position="24"/>
        <end position="50"/>
    </location>
</feature>
<feature type="transmembrane region" description="Helical" evidence="7">
    <location>
        <begin position="130"/>
        <end position="151"/>
    </location>
</feature>
<dbReference type="InterPro" id="IPR036259">
    <property type="entry name" value="MFS_trans_sf"/>
</dbReference>
<keyword evidence="2" id="KW-0813">Transport</keyword>
<reference evidence="9 10" key="1">
    <citation type="submission" date="2024-10" db="EMBL/GenBank/DDBJ databases">
        <title>The Natural Products Discovery Center: Release of the First 8490 Sequenced Strains for Exploring Actinobacteria Biosynthetic Diversity.</title>
        <authorList>
            <person name="Kalkreuter E."/>
            <person name="Kautsar S.A."/>
            <person name="Yang D."/>
            <person name="Bader C.D."/>
            <person name="Teijaro C.N."/>
            <person name="Fluegel L."/>
            <person name="Davis C.M."/>
            <person name="Simpson J.R."/>
            <person name="Lauterbach L."/>
            <person name="Steele A.D."/>
            <person name="Gui C."/>
            <person name="Meng S."/>
            <person name="Li G."/>
            <person name="Viehrig K."/>
            <person name="Ye F."/>
            <person name="Su P."/>
            <person name="Kiefer A.F."/>
            <person name="Nichols A."/>
            <person name="Cepeda A.J."/>
            <person name="Yan W."/>
            <person name="Fan B."/>
            <person name="Jiang Y."/>
            <person name="Adhikari A."/>
            <person name="Zheng C.-J."/>
            <person name="Schuster L."/>
            <person name="Cowan T.M."/>
            <person name="Smanski M.J."/>
            <person name="Chevrette M.G."/>
            <person name="De Carvalho L.P.S."/>
            <person name="Shen B."/>
        </authorList>
    </citation>
    <scope>NUCLEOTIDE SEQUENCE [LARGE SCALE GENOMIC DNA]</scope>
    <source>
        <strain evidence="9 10">NPDC002593</strain>
    </source>
</reference>
<sequence length="443" mass="46560">MSETLPTSPAITQIAAAGQRPRQVAIAGLLGTFIEFYDFTSYGFLVVYLAPLFFPARNPTTGILATLGVFGAGYLARPLGALFFGRLGDRRGRRFALLATIIGMGTATTVLGVLPTYATIGVTAPIALTLVRMVQGFCAGGEISGASTFVAESDGGRNRGRLQALTSLGSSLGVAIAPAVVGLAVVLVGTHTMGTWGWRLPLLLSAVMTLLVVIYRVRIDDSTEFRSIAEAETIERSPVRVAILGHWRMILATAALNLVGTMILGVLVNYMSVYLITVLHLPAKTVYWLSAICLLLGSSTFLAGGWLTDRFGRRATAFVGWALCAALIFPVLYGMAAIGSGGVWALLGVGVLYVLALTFSYLPMPAIFVTMSQSFPTQVRFTCTSLGYNIGAVLGGGVTPYLAAQLSDSFGTRAAGWLAVAAAIVGILVMARLTTKSGKAQQV</sequence>
<keyword evidence="3" id="KW-1003">Cell membrane</keyword>
<dbReference type="Pfam" id="PF07690">
    <property type="entry name" value="MFS_1"/>
    <property type="match status" value="1"/>
</dbReference>
<comment type="subcellular location">
    <subcellularLocation>
        <location evidence="1">Cell membrane</location>
        <topology evidence="1">Multi-pass membrane protein</topology>
    </subcellularLocation>
</comment>
<evidence type="ECO:0000256" key="5">
    <source>
        <dbReference type="ARBA" id="ARBA00022989"/>
    </source>
</evidence>
<gene>
    <name evidence="9" type="ORF">ACFYXQ_07445</name>
</gene>
<feature type="domain" description="Major facilitator superfamily (MFS) profile" evidence="8">
    <location>
        <begin position="24"/>
        <end position="438"/>
    </location>
</feature>
<protein>
    <submittedName>
        <fullName evidence="9">MFS transporter</fullName>
    </submittedName>
</protein>
<dbReference type="EMBL" id="JBIAQY010000002">
    <property type="protein sequence ID" value="MFF3567605.1"/>
    <property type="molecule type" value="Genomic_DNA"/>
</dbReference>
<evidence type="ECO:0000256" key="1">
    <source>
        <dbReference type="ARBA" id="ARBA00004651"/>
    </source>
</evidence>
<dbReference type="PANTHER" id="PTHR43045">
    <property type="entry name" value="SHIKIMATE TRANSPORTER"/>
    <property type="match status" value="1"/>
</dbReference>
<evidence type="ECO:0000256" key="4">
    <source>
        <dbReference type="ARBA" id="ARBA00022692"/>
    </source>
</evidence>
<feature type="transmembrane region" description="Helical" evidence="7">
    <location>
        <begin position="96"/>
        <end position="118"/>
    </location>
</feature>
<dbReference type="InterPro" id="IPR020846">
    <property type="entry name" value="MFS_dom"/>
</dbReference>
<dbReference type="Gene3D" id="1.20.1250.20">
    <property type="entry name" value="MFS general substrate transporter like domains"/>
    <property type="match status" value="1"/>
</dbReference>
<dbReference type="InterPro" id="IPR011701">
    <property type="entry name" value="MFS"/>
</dbReference>
<feature type="transmembrane region" description="Helical" evidence="7">
    <location>
        <begin position="318"/>
        <end position="338"/>
    </location>
</feature>
<evidence type="ECO:0000256" key="6">
    <source>
        <dbReference type="ARBA" id="ARBA00023136"/>
    </source>
</evidence>
<keyword evidence="10" id="KW-1185">Reference proteome</keyword>
<evidence type="ECO:0000256" key="7">
    <source>
        <dbReference type="SAM" id="Phobius"/>
    </source>
</evidence>
<dbReference type="SUPFAM" id="SSF103473">
    <property type="entry name" value="MFS general substrate transporter"/>
    <property type="match status" value="1"/>
</dbReference>